<dbReference type="AlphaFoldDB" id="A0A0K1PX34"/>
<keyword evidence="2" id="KW-1185">Reference proteome</keyword>
<gene>
    <name evidence="1" type="ORF">AKJ09_04741</name>
</gene>
<dbReference type="Proteomes" id="UP000064967">
    <property type="component" value="Chromosome"/>
</dbReference>
<evidence type="ECO:0000313" key="1">
    <source>
        <dbReference type="EMBL" id="AKU98077.1"/>
    </source>
</evidence>
<sequence length="46" mass="4697">MGTPFEERSAFAGVLRDCALLACAQATTVTKTRAAAPALMAWGSPG</sequence>
<name>A0A0K1PX34_9BACT</name>
<organism evidence="1 2">
    <name type="scientific">Labilithrix luteola</name>
    <dbReference type="NCBI Taxonomy" id="1391654"/>
    <lineage>
        <taxon>Bacteria</taxon>
        <taxon>Pseudomonadati</taxon>
        <taxon>Myxococcota</taxon>
        <taxon>Polyangia</taxon>
        <taxon>Polyangiales</taxon>
        <taxon>Labilitrichaceae</taxon>
        <taxon>Labilithrix</taxon>
    </lineage>
</organism>
<accession>A0A0K1PX34</accession>
<dbReference type="KEGG" id="llu:AKJ09_04741"/>
<evidence type="ECO:0000313" key="2">
    <source>
        <dbReference type="Proteomes" id="UP000064967"/>
    </source>
</evidence>
<proteinExistence type="predicted"/>
<dbReference type="EMBL" id="CP012333">
    <property type="protein sequence ID" value="AKU98077.1"/>
    <property type="molecule type" value="Genomic_DNA"/>
</dbReference>
<reference evidence="1 2" key="1">
    <citation type="submission" date="2015-08" db="EMBL/GenBank/DDBJ databases">
        <authorList>
            <person name="Babu N.S."/>
            <person name="Beckwith C.J."/>
            <person name="Beseler K.G."/>
            <person name="Brison A."/>
            <person name="Carone J.V."/>
            <person name="Caskin T.P."/>
            <person name="Diamond M."/>
            <person name="Durham M.E."/>
            <person name="Foxe J.M."/>
            <person name="Go M."/>
            <person name="Henderson B.A."/>
            <person name="Jones I.B."/>
            <person name="McGettigan J.A."/>
            <person name="Micheletti S.J."/>
            <person name="Nasrallah M.E."/>
            <person name="Ortiz D."/>
            <person name="Piller C.R."/>
            <person name="Privatt S.R."/>
            <person name="Schneider S.L."/>
            <person name="Sharp S."/>
            <person name="Smith T.C."/>
            <person name="Stanton J.D."/>
            <person name="Ullery H.E."/>
            <person name="Wilson R.J."/>
            <person name="Serrano M.G."/>
            <person name="Buck G."/>
            <person name="Lee V."/>
            <person name="Wang Y."/>
            <person name="Carvalho R."/>
            <person name="Voegtly L."/>
            <person name="Shi R."/>
            <person name="Duckworth R."/>
            <person name="Johnson A."/>
            <person name="Loviza R."/>
            <person name="Walstead R."/>
            <person name="Shah Z."/>
            <person name="Kiflezghi M."/>
            <person name="Wade K."/>
            <person name="Ball S.L."/>
            <person name="Bradley K.W."/>
            <person name="Asai D.J."/>
            <person name="Bowman C.A."/>
            <person name="Russell D.A."/>
            <person name="Pope W.H."/>
            <person name="Jacobs-Sera D."/>
            <person name="Hendrix R.W."/>
            <person name="Hatfull G.F."/>
        </authorList>
    </citation>
    <scope>NUCLEOTIDE SEQUENCE [LARGE SCALE GENOMIC DNA]</scope>
    <source>
        <strain evidence="1 2">DSM 27648</strain>
    </source>
</reference>
<protein>
    <submittedName>
        <fullName evidence="1">Uncharacterized protein</fullName>
    </submittedName>
</protein>